<dbReference type="EC" id="2.1.1.64" evidence="5"/>
<evidence type="ECO:0000313" key="8">
    <source>
        <dbReference type="Proteomes" id="UP001595897"/>
    </source>
</evidence>
<evidence type="ECO:0000256" key="5">
    <source>
        <dbReference type="HAMAP-Rule" id="MF_00472"/>
    </source>
</evidence>
<feature type="binding site" evidence="5">
    <location>
        <position position="80"/>
    </location>
    <ligand>
        <name>S-adenosyl-L-methionine</name>
        <dbReference type="ChEBI" id="CHEBI:59789"/>
    </ligand>
</feature>
<dbReference type="CDD" id="cd02440">
    <property type="entry name" value="AdoMet_MTases"/>
    <property type="match status" value="1"/>
</dbReference>
<feature type="domain" description="Methyltransferase type 11" evidence="6">
    <location>
        <begin position="77"/>
        <end position="171"/>
    </location>
</feature>
<feature type="binding site" evidence="5">
    <location>
        <position position="144"/>
    </location>
    <ligand>
        <name>S-adenosyl-L-methionine</name>
        <dbReference type="ChEBI" id="CHEBI:59789"/>
    </ligand>
</feature>
<dbReference type="PANTHER" id="PTHR43464:SF19">
    <property type="entry name" value="UBIQUINONE BIOSYNTHESIS O-METHYLTRANSFERASE, MITOCHONDRIAL"/>
    <property type="match status" value="1"/>
</dbReference>
<evidence type="ECO:0000256" key="4">
    <source>
        <dbReference type="ARBA" id="ARBA00022691"/>
    </source>
</evidence>
<proteinExistence type="inferred from homology"/>
<dbReference type="InterPro" id="IPR029063">
    <property type="entry name" value="SAM-dependent_MTases_sf"/>
</dbReference>
<comment type="similarity">
    <text evidence="5">Belongs to the methyltransferase superfamily. UbiG/COQ3 family.</text>
</comment>
<dbReference type="EC" id="2.1.1.222" evidence="5"/>
<keyword evidence="1 5" id="KW-0489">Methyltransferase</keyword>
<comment type="function">
    <text evidence="5">O-methyltransferase that catalyzes the 2 O-methylation steps in the ubiquinone biosynthetic pathway.</text>
</comment>
<evidence type="ECO:0000256" key="1">
    <source>
        <dbReference type="ARBA" id="ARBA00022603"/>
    </source>
</evidence>
<comment type="pathway">
    <text evidence="5">Cofactor biosynthesis; ubiquinone biosynthesis.</text>
</comment>
<sequence length="258" mass="29095">MLDKSQLSSVTADNENISAEEIAKFDKLAESWWDPNGKYKTALIFNQARTEYFIEQIANHFGRNHHAINCLDGLTVLDVGCGGGLVSEAMAKAGATVTGIDASEMSIQVARRHAIKSNLDITYRHMLAEHLLPEGKEFDVVINAEVVEHVPMPKELVRECSLLTKQEGCLVMATLNRTLRSFLIGIVGAEYIMRYLPIGTHNWHMFINPLELNSWASINRMQLIDETGMKYNPFTKQWNLSKSLAVNYIQVYKKRPLA</sequence>
<dbReference type="GO" id="GO:0102208">
    <property type="term" value="F:2-polyprenyl-6-hydroxyphenol methylase activity"/>
    <property type="evidence" value="ECO:0007669"/>
    <property type="project" value="UniProtKB-EC"/>
</dbReference>
<comment type="catalytic activity">
    <reaction evidence="5">
        <text>a 3-demethylubiquinol + S-adenosyl-L-methionine = a ubiquinol + S-adenosyl-L-homocysteine + H(+)</text>
        <dbReference type="Rhea" id="RHEA:44380"/>
        <dbReference type="Rhea" id="RHEA-COMP:9566"/>
        <dbReference type="Rhea" id="RHEA-COMP:10914"/>
        <dbReference type="ChEBI" id="CHEBI:15378"/>
        <dbReference type="ChEBI" id="CHEBI:17976"/>
        <dbReference type="ChEBI" id="CHEBI:57856"/>
        <dbReference type="ChEBI" id="CHEBI:59789"/>
        <dbReference type="ChEBI" id="CHEBI:84422"/>
        <dbReference type="EC" id="2.1.1.64"/>
    </reaction>
</comment>
<evidence type="ECO:0000256" key="3">
    <source>
        <dbReference type="ARBA" id="ARBA00022688"/>
    </source>
</evidence>
<feature type="binding site" evidence="5">
    <location>
        <position position="49"/>
    </location>
    <ligand>
        <name>S-adenosyl-L-methionine</name>
        <dbReference type="ChEBI" id="CHEBI:59789"/>
    </ligand>
</feature>
<dbReference type="SUPFAM" id="SSF53335">
    <property type="entry name" value="S-adenosyl-L-methionine-dependent methyltransferases"/>
    <property type="match status" value="1"/>
</dbReference>
<dbReference type="GO" id="GO:0032259">
    <property type="term" value="P:methylation"/>
    <property type="evidence" value="ECO:0007669"/>
    <property type="project" value="UniProtKB-KW"/>
</dbReference>
<organism evidence="7 8">
    <name type="scientific">Glaciecola siphonariae</name>
    <dbReference type="NCBI Taxonomy" id="521012"/>
    <lineage>
        <taxon>Bacteria</taxon>
        <taxon>Pseudomonadati</taxon>
        <taxon>Pseudomonadota</taxon>
        <taxon>Gammaproteobacteria</taxon>
        <taxon>Alteromonadales</taxon>
        <taxon>Alteromonadaceae</taxon>
        <taxon>Glaciecola</taxon>
    </lineage>
</organism>
<keyword evidence="4 5" id="KW-0949">S-adenosyl-L-methionine</keyword>
<protein>
    <recommendedName>
        <fullName evidence="5">Ubiquinone biosynthesis O-methyltransferase</fullName>
    </recommendedName>
    <alternativeName>
        <fullName evidence="5">2-polyprenyl-6-hydroxyphenol methylase</fullName>
        <ecNumber evidence="5">2.1.1.222</ecNumber>
    </alternativeName>
    <alternativeName>
        <fullName evidence="5">3-demethylubiquinone 3-O-methyltransferase</fullName>
        <ecNumber evidence="5">2.1.1.64</ecNumber>
    </alternativeName>
</protein>
<name>A0ABV9M152_9ALTE</name>
<reference evidence="8" key="1">
    <citation type="journal article" date="2019" name="Int. J. Syst. Evol. Microbiol.">
        <title>The Global Catalogue of Microorganisms (GCM) 10K type strain sequencing project: providing services to taxonomists for standard genome sequencing and annotation.</title>
        <authorList>
            <consortium name="The Broad Institute Genomics Platform"/>
            <consortium name="The Broad Institute Genome Sequencing Center for Infectious Disease"/>
            <person name="Wu L."/>
            <person name="Ma J."/>
        </authorList>
    </citation>
    <scope>NUCLEOTIDE SEQUENCE [LARGE SCALE GENOMIC DNA]</scope>
    <source>
        <strain evidence="8">KACC 12507</strain>
    </source>
</reference>
<dbReference type="GO" id="GO:0061542">
    <property type="term" value="F:3-demethylubiquinol 3-O-methyltransferase activity"/>
    <property type="evidence" value="ECO:0007669"/>
    <property type="project" value="UniProtKB-EC"/>
</dbReference>
<gene>
    <name evidence="5 7" type="primary">ubiG</name>
    <name evidence="7" type="ORF">ACFO4O_14800</name>
</gene>
<dbReference type="HAMAP" id="MF_00472">
    <property type="entry name" value="UbiG"/>
    <property type="match status" value="1"/>
</dbReference>
<dbReference type="InterPro" id="IPR010233">
    <property type="entry name" value="UbiG_MeTrfase"/>
</dbReference>
<dbReference type="Proteomes" id="UP001595897">
    <property type="component" value="Unassembled WGS sequence"/>
</dbReference>
<keyword evidence="3 5" id="KW-0831">Ubiquinone biosynthesis</keyword>
<evidence type="ECO:0000313" key="7">
    <source>
        <dbReference type="EMBL" id="MFC4701433.1"/>
    </source>
</evidence>
<dbReference type="PANTHER" id="PTHR43464">
    <property type="entry name" value="METHYLTRANSFERASE"/>
    <property type="match status" value="1"/>
</dbReference>
<comment type="catalytic activity">
    <reaction evidence="5">
        <text>a 3-(all-trans-polyprenyl)benzene-1,2-diol + S-adenosyl-L-methionine = a 2-methoxy-6-(all-trans-polyprenyl)phenol + S-adenosyl-L-homocysteine + H(+)</text>
        <dbReference type="Rhea" id="RHEA:31411"/>
        <dbReference type="Rhea" id="RHEA-COMP:9550"/>
        <dbReference type="Rhea" id="RHEA-COMP:9551"/>
        <dbReference type="ChEBI" id="CHEBI:15378"/>
        <dbReference type="ChEBI" id="CHEBI:57856"/>
        <dbReference type="ChEBI" id="CHEBI:59789"/>
        <dbReference type="ChEBI" id="CHEBI:62729"/>
        <dbReference type="ChEBI" id="CHEBI:62731"/>
        <dbReference type="EC" id="2.1.1.222"/>
    </reaction>
</comment>
<evidence type="ECO:0000259" key="6">
    <source>
        <dbReference type="Pfam" id="PF08241"/>
    </source>
</evidence>
<comment type="caution">
    <text evidence="7">The sequence shown here is derived from an EMBL/GenBank/DDBJ whole genome shotgun (WGS) entry which is preliminary data.</text>
</comment>
<dbReference type="Gene3D" id="3.40.50.150">
    <property type="entry name" value="Vaccinia Virus protein VP39"/>
    <property type="match status" value="1"/>
</dbReference>
<keyword evidence="8" id="KW-1185">Reference proteome</keyword>
<dbReference type="NCBIfam" id="TIGR01983">
    <property type="entry name" value="UbiG"/>
    <property type="match status" value="1"/>
</dbReference>
<accession>A0ABV9M152</accession>
<feature type="binding site" evidence="5">
    <location>
        <position position="101"/>
    </location>
    <ligand>
        <name>S-adenosyl-L-methionine</name>
        <dbReference type="ChEBI" id="CHEBI:59789"/>
    </ligand>
</feature>
<dbReference type="Pfam" id="PF08241">
    <property type="entry name" value="Methyltransf_11"/>
    <property type="match status" value="1"/>
</dbReference>
<dbReference type="RefSeq" id="WP_382409899.1">
    <property type="nucleotide sequence ID" value="NZ_JBHSGU010000009.1"/>
</dbReference>
<keyword evidence="2 5" id="KW-0808">Transferase</keyword>
<evidence type="ECO:0000256" key="2">
    <source>
        <dbReference type="ARBA" id="ARBA00022679"/>
    </source>
</evidence>
<dbReference type="EMBL" id="JBHSGU010000009">
    <property type="protein sequence ID" value="MFC4701433.1"/>
    <property type="molecule type" value="Genomic_DNA"/>
</dbReference>
<dbReference type="InterPro" id="IPR013216">
    <property type="entry name" value="Methyltransf_11"/>
</dbReference>